<feature type="region of interest" description="Disordered" evidence="1">
    <location>
        <begin position="283"/>
        <end position="305"/>
    </location>
</feature>
<dbReference type="AlphaFoldDB" id="A0A565A2C6"/>
<protein>
    <submittedName>
        <fullName evidence="2">VIR protein</fullName>
    </submittedName>
</protein>
<dbReference type="VEuPathDB" id="PlasmoDB:PVW1_040008200"/>
<accession>A0A565A2C6</accession>
<reference evidence="3" key="1">
    <citation type="submission" date="2016-07" db="EMBL/GenBank/DDBJ databases">
        <authorList>
            <consortium name="Pathogen Informatics"/>
        </authorList>
    </citation>
    <scope>NUCLEOTIDE SEQUENCE [LARGE SCALE GENOMIC DNA]</scope>
</reference>
<dbReference type="EMBL" id="LT635623">
    <property type="protein sequence ID" value="VUZ98030.1"/>
    <property type="molecule type" value="Genomic_DNA"/>
</dbReference>
<dbReference type="Pfam" id="PF05795">
    <property type="entry name" value="Plasmodium_Vir"/>
    <property type="match status" value="1"/>
</dbReference>
<proteinExistence type="predicted"/>
<evidence type="ECO:0000313" key="2">
    <source>
        <dbReference type="EMBL" id="VUZ98030.1"/>
    </source>
</evidence>
<evidence type="ECO:0000256" key="1">
    <source>
        <dbReference type="SAM" id="MobiDB-lite"/>
    </source>
</evidence>
<organism evidence="2 3">
    <name type="scientific">Plasmodium vivax</name>
    <name type="common">malaria parasite P. vivax</name>
    <dbReference type="NCBI Taxonomy" id="5855"/>
    <lineage>
        <taxon>Eukaryota</taxon>
        <taxon>Sar</taxon>
        <taxon>Alveolata</taxon>
        <taxon>Apicomplexa</taxon>
        <taxon>Aconoidasida</taxon>
        <taxon>Haemosporida</taxon>
        <taxon>Plasmodiidae</taxon>
        <taxon>Plasmodium</taxon>
        <taxon>Plasmodium (Plasmodium)</taxon>
    </lineage>
</organism>
<dbReference type="Proteomes" id="UP000220605">
    <property type="component" value="Chromosome 12"/>
</dbReference>
<dbReference type="OrthoDB" id="386202at2759"/>
<feature type="compositionally biased region" description="Polar residues" evidence="1">
    <location>
        <begin position="229"/>
        <end position="244"/>
    </location>
</feature>
<evidence type="ECO:0000313" key="3">
    <source>
        <dbReference type="Proteomes" id="UP000220605"/>
    </source>
</evidence>
<dbReference type="InterPro" id="IPR008780">
    <property type="entry name" value="Plasmodium_Vir"/>
</dbReference>
<gene>
    <name evidence="2" type="ORF">PVP01_1274400</name>
</gene>
<feature type="region of interest" description="Disordered" evidence="1">
    <location>
        <begin position="225"/>
        <end position="268"/>
    </location>
</feature>
<name>A0A565A2C6_PLAVI</name>
<sequence length="409" mass="47444">MDEGYRFYEHIDKYLQYTNFCVNHNQCDQYNNICIFDELGFDDKGDKLNLICKRFHYLFDKLITTSIDPTNNNENTHLEYLNYWLNHELNLIETHLDSKTLFQLIRIRNINNGELSKLIGKIKNIPKEVLKDMYSLFYLYEDYINIIKATSKDYPSENSFERHAKHCVEKYQPLEDKCLYKKTSFCKALCNFREKYEQIKLNTDIIKEWSYNSLPRLSKYGQVVEEVPQSPSHGDSSTSMQGSCRESMGVNALTPCNKPDTDSKSLTNADAHPALHSVDSVKVSETSIHVSEPPVQQRSEPSDETTVISNIYDQGSLENTEQSETKSENGFDTSTNKIIGTSISTLGVSSLFFLFYKFTSLGSRFRSQNKSKKYNRNNFDQQSNNFLDTPEYQYIPEESMSYNISYNSV</sequence>
<dbReference type="VEuPathDB" id="PlasmoDB:PVP01_1274400"/>